<dbReference type="AlphaFoldDB" id="A0A381WVR5"/>
<sequence>MDFSAKYQYLDEMCHKLQQILTPVMLSEQIISNIILYDKRMKFINKYQNDRLNRKLS</sequence>
<name>A0A381WVR5_9ZZZZ</name>
<organism evidence="2">
    <name type="scientific">marine metagenome</name>
    <dbReference type="NCBI Taxonomy" id="408172"/>
    <lineage>
        <taxon>unclassified sequences</taxon>
        <taxon>metagenomes</taxon>
        <taxon>ecological metagenomes</taxon>
    </lineage>
</organism>
<gene>
    <name evidence="2" type="ORF">METZ01_LOCUS108861</name>
</gene>
<keyword evidence="1" id="KW-0812">Transmembrane</keyword>
<keyword evidence="1" id="KW-0472">Membrane</keyword>
<accession>A0A381WVR5</accession>
<protein>
    <submittedName>
        <fullName evidence="2">Uncharacterized protein</fullName>
    </submittedName>
</protein>
<reference evidence="2" key="1">
    <citation type="submission" date="2018-05" db="EMBL/GenBank/DDBJ databases">
        <authorList>
            <person name="Lanie J.A."/>
            <person name="Ng W.-L."/>
            <person name="Kazmierczak K.M."/>
            <person name="Andrzejewski T.M."/>
            <person name="Davidsen T.M."/>
            <person name="Wayne K.J."/>
            <person name="Tettelin H."/>
            <person name="Glass J.I."/>
            <person name="Rusch D."/>
            <person name="Podicherti R."/>
            <person name="Tsui H.-C.T."/>
            <person name="Winkler M.E."/>
        </authorList>
    </citation>
    <scope>NUCLEOTIDE SEQUENCE</scope>
</reference>
<evidence type="ECO:0000313" key="2">
    <source>
        <dbReference type="EMBL" id="SVA56007.1"/>
    </source>
</evidence>
<feature type="transmembrane region" description="Helical" evidence="1">
    <location>
        <begin position="20"/>
        <end position="37"/>
    </location>
</feature>
<dbReference type="EMBL" id="UINC01012883">
    <property type="protein sequence ID" value="SVA56007.1"/>
    <property type="molecule type" value="Genomic_DNA"/>
</dbReference>
<proteinExistence type="predicted"/>
<evidence type="ECO:0000256" key="1">
    <source>
        <dbReference type="SAM" id="Phobius"/>
    </source>
</evidence>
<keyword evidence="1" id="KW-1133">Transmembrane helix</keyword>